<dbReference type="Proteomes" id="UP000266915">
    <property type="component" value="Unassembled WGS sequence"/>
</dbReference>
<evidence type="ECO:0000256" key="5">
    <source>
        <dbReference type="ARBA" id="ARBA00023284"/>
    </source>
</evidence>
<evidence type="ECO:0000256" key="1">
    <source>
        <dbReference type="ARBA" id="ARBA00008987"/>
    </source>
</evidence>
<evidence type="ECO:0000259" key="7">
    <source>
        <dbReference type="PROSITE" id="PS51352"/>
    </source>
</evidence>
<evidence type="ECO:0000256" key="6">
    <source>
        <dbReference type="SAM" id="MobiDB-lite"/>
    </source>
</evidence>
<dbReference type="Gene3D" id="1.25.40.10">
    <property type="entry name" value="Tetratricopeptide repeat domain"/>
    <property type="match status" value="1"/>
</dbReference>
<keyword evidence="9" id="KW-1185">Reference proteome</keyword>
<dbReference type="SUPFAM" id="SSF52833">
    <property type="entry name" value="Thioredoxin-like"/>
    <property type="match status" value="1"/>
</dbReference>
<evidence type="ECO:0000313" key="9">
    <source>
        <dbReference type="Proteomes" id="UP000266915"/>
    </source>
</evidence>
<dbReference type="InterPro" id="IPR013766">
    <property type="entry name" value="Thioredoxin_domain"/>
</dbReference>
<evidence type="ECO:0000256" key="2">
    <source>
        <dbReference type="ARBA" id="ARBA00022448"/>
    </source>
</evidence>
<dbReference type="AlphaFoldDB" id="A0A3N2C1Z9"/>
<reference evidence="8 9" key="1">
    <citation type="submission" date="2018-11" db="EMBL/GenBank/DDBJ databases">
        <title>Sequencing the genomes of 1000 actinobacteria strains.</title>
        <authorList>
            <person name="Klenk H.-P."/>
        </authorList>
    </citation>
    <scope>NUCLEOTIDE SEQUENCE [LARGE SCALE GENOMIC DNA]</scope>
    <source>
        <strain evidence="8 9">DSM 14012</strain>
    </source>
</reference>
<dbReference type="GO" id="GO:0015035">
    <property type="term" value="F:protein-disulfide reductase activity"/>
    <property type="evidence" value="ECO:0007669"/>
    <property type="project" value="TreeGrafter"/>
</dbReference>
<keyword evidence="5" id="KW-0676">Redox-active center</keyword>
<proteinExistence type="inferred from homology"/>
<accession>A0A3N2C1Z9</accession>
<dbReference type="GO" id="GO:0005737">
    <property type="term" value="C:cytoplasm"/>
    <property type="evidence" value="ECO:0007669"/>
    <property type="project" value="TreeGrafter"/>
</dbReference>
<evidence type="ECO:0000313" key="8">
    <source>
        <dbReference type="EMBL" id="ROR81515.1"/>
    </source>
</evidence>
<dbReference type="Pfam" id="PF00085">
    <property type="entry name" value="Thioredoxin"/>
    <property type="match status" value="1"/>
</dbReference>
<dbReference type="CDD" id="cd02956">
    <property type="entry name" value="ybbN"/>
    <property type="match status" value="1"/>
</dbReference>
<evidence type="ECO:0000256" key="4">
    <source>
        <dbReference type="ARBA" id="ARBA00023157"/>
    </source>
</evidence>
<keyword evidence="2" id="KW-0813">Transport</keyword>
<feature type="compositionally biased region" description="Low complexity" evidence="6">
    <location>
        <begin position="26"/>
        <end position="44"/>
    </location>
</feature>
<feature type="domain" description="Thioredoxin" evidence="7">
    <location>
        <begin position="20"/>
        <end position="161"/>
    </location>
</feature>
<gene>
    <name evidence="8" type="ORF">EDD42_1577</name>
</gene>
<dbReference type="SUPFAM" id="SSF48452">
    <property type="entry name" value="TPR-like"/>
    <property type="match status" value="1"/>
</dbReference>
<name>A0A3N2C1Z9_9MICO</name>
<dbReference type="GO" id="GO:0006950">
    <property type="term" value="P:response to stress"/>
    <property type="evidence" value="ECO:0007669"/>
    <property type="project" value="UniProtKB-ARBA"/>
</dbReference>
<keyword evidence="3" id="KW-0249">Electron transport</keyword>
<dbReference type="PANTHER" id="PTHR45663:SF11">
    <property type="entry name" value="GEO12009P1"/>
    <property type="match status" value="1"/>
</dbReference>
<dbReference type="EMBL" id="RKHL01000001">
    <property type="protein sequence ID" value="ROR81515.1"/>
    <property type="molecule type" value="Genomic_DNA"/>
</dbReference>
<evidence type="ECO:0000256" key="3">
    <source>
        <dbReference type="ARBA" id="ARBA00022982"/>
    </source>
</evidence>
<dbReference type="Gene3D" id="3.40.30.10">
    <property type="entry name" value="Glutaredoxin"/>
    <property type="match status" value="1"/>
</dbReference>
<comment type="similarity">
    <text evidence="1">Belongs to the thioredoxin family.</text>
</comment>
<dbReference type="InterPro" id="IPR011990">
    <property type="entry name" value="TPR-like_helical_dom_sf"/>
</dbReference>
<dbReference type="PANTHER" id="PTHR45663">
    <property type="entry name" value="GEO12009P1"/>
    <property type="match status" value="1"/>
</dbReference>
<dbReference type="InterPro" id="IPR036249">
    <property type="entry name" value="Thioredoxin-like_sf"/>
</dbReference>
<organism evidence="8 9">
    <name type="scientific">Plantibacter flavus</name>
    <dbReference type="NCBI Taxonomy" id="150123"/>
    <lineage>
        <taxon>Bacteria</taxon>
        <taxon>Bacillati</taxon>
        <taxon>Actinomycetota</taxon>
        <taxon>Actinomycetes</taxon>
        <taxon>Micrococcales</taxon>
        <taxon>Microbacteriaceae</taxon>
        <taxon>Plantibacter</taxon>
    </lineage>
</organism>
<dbReference type="InterPro" id="IPR017937">
    <property type="entry name" value="Thioredoxin_CS"/>
</dbReference>
<sequence length="326" mass="34420">MSAAEPSAAHLRGAVDLSGLARRHQAPPAGAPAQPGAPAEAPGATTDQTVQVPSLVFDATDDGFGQVVELSSVVPVIIDLWAEWCGPCKQLSPVLERLAAEYAGRFVLAKVDVDANPQLSQAFQAQSIPMVVAVVGGRPVPMFNGAIPESQVRDVIEQLLQLAEQNGVSGRAVVADGDAAAPAEPVEEPLPPLHAEAYEAIERADYPTAIAAYEKAIAQNPKDDMAVAGLAQVRLLHRLTGKTLDEIRGRAAAAPDDLDAQLTVADLDLSGGHLEDAFDRLLTLFPDLDQSGKDTVRTRLLELFQVAGVTDPRVMKARARLTGLLY</sequence>
<dbReference type="Pfam" id="PF14561">
    <property type="entry name" value="TPR_20"/>
    <property type="match status" value="1"/>
</dbReference>
<comment type="caution">
    <text evidence="8">The sequence shown here is derived from an EMBL/GenBank/DDBJ whole genome shotgun (WGS) entry which is preliminary data.</text>
</comment>
<dbReference type="PROSITE" id="PS00194">
    <property type="entry name" value="THIOREDOXIN_1"/>
    <property type="match status" value="1"/>
</dbReference>
<dbReference type="RefSeq" id="WP_085510642.1">
    <property type="nucleotide sequence ID" value="NZ_FXAP01000001.1"/>
</dbReference>
<keyword evidence="4" id="KW-1015">Disulfide bond</keyword>
<protein>
    <submittedName>
        <fullName evidence="8">Putative thioredoxin</fullName>
    </submittedName>
</protein>
<dbReference type="PROSITE" id="PS51352">
    <property type="entry name" value="THIOREDOXIN_2"/>
    <property type="match status" value="1"/>
</dbReference>
<feature type="region of interest" description="Disordered" evidence="6">
    <location>
        <begin position="23"/>
        <end position="45"/>
    </location>
</feature>